<name>A0A9X3ASI0_9GAMM</name>
<feature type="region of interest" description="Disordered" evidence="8">
    <location>
        <begin position="71"/>
        <end position="96"/>
    </location>
</feature>
<evidence type="ECO:0000256" key="3">
    <source>
        <dbReference type="ARBA" id="ARBA00022723"/>
    </source>
</evidence>
<keyword evidence="6 7" id="KW-0408">Iron</keyword>
<dbReference type="PANTHER" id="PTHR30600">
    <property type="entry name" value="CYTOCHROME C PEROXIDASE-RELATED"/>
    <property type="match status" value="1"/>
</dbReference>
<comment type="subcellular location">
    <subcellularLocation>
        <location evidence="1">Cell envelope</location>
    </subcellularLocation>
</comment>
<evidence type="ECO:0000256" key="1">
    <source>
        <dbReference type="ARBA" id="ARBA00004196"/>
    </source>
</evidence>
<dbReference type="GO" id="GO:0030313">
    <property type="term" value="C:cell envelope"/>
    <property type="evidence" value="ECO:0007669"/>
    <property type="project" value="UniProtKB-SubCell"/>
</dbReference>
<keyword evidence="5" id="KW-0560">Oxidoreductase</keyword>
<evidence type="ECO:0000256" key="5">
    <source>
        <dbReference type="ARBA" id="ARBA00023002"/>
    </source>
</evidence>
<keyword evidence="3 7" id="KW-0479">Metal-binding</keyword>
<feature type="chain" id="PRO_5040842475" evidence="9">
    <location>
        <begin position="20"/>
        <end position="415"/>
    </location>
</feature>
<evidence type="ECO:0000256" key="6">
    <source>
        <dbReference type="ARBA" id="ARBA00023004"/>
    </source>
</evidence>
<reference evidence="11" key="2">
    <citation type="submission" date="2022-08" db="EMBL/GenBank/DDBJ databases">
        <authorList>
            <person name="Dong C."/>
        </authorList>
    </citation>
    <scope>NUCLEOTIDE SEQUENCE</scope>
    <source>
        <strain evidence="11">59MF3M-4</strain>
    </source>
</reference>
<dbReference type="GO" id="GO:0020037">
    <property type="term" value="F:heme binding"/>
    <property type="evidence" value="ECO:0007669"/>
    <property type="project" value="InterPro"/>
</dbReference>
<evidence type="ECO:0000256" key="4">
    <source>
        <dbReference type="ARBA" id="ARBA00022729"/>
    </source>
</evidence>
<organism evidence="11 12">
    <name type="scientific">Thalassolituus pacificus</name>
    <dbReference type="NCBI Taxonomy" id="2975440"/>
    <lineage>
        <taxon>Bacteria</taxon>
        <taxon>Pseudomonadati</taxon>
        <taxon>Pseudomonadota</taxon>
        <taxon>Gammaproteobacteria</taxon>
        <taxon>Oceanospirillales</taxon>
        <taxon>Oceanospirillaceae</taxon>
        <taxon>Thalassolituus</taxon>
    </lineage>
</organism>
<dbReference type="AlphaFoldDB" id="A0A9X3ASI0"/>
<proteinExistence type="predicted"/>
<keyword evidence="4 9" id="KW-0732">Signal</keyword>
<dbReference type="InterPro" id="IPR004852">
    <property type="entry name" value="Di-haem_cyt_c_peroxidsae"/>
</dbReference>
<evidence type="ECO:0000313" key="11">
    <source>
        <dbReference type="EMBL" id="MCT7360440.1"/>
    </source>
</evidence>
<evidence type="ECO:0000256" key="9">
    <source>
        <dbReference type="SAM" id="SignalP"/>
    </source>
</evidence>
<dbReference type="PROSITE" id="PS51257">
    <property type="entry name" value="PROKAR_LIPOPROTEIN"/>
    <property type="match status" value="1"/>
</dbReference>
<evidence type="ECO:0000256" key="2">
    <source>
        <dbReference type="ARBA" id="ARBA00022617"/>
    </source>
</evidence>
<evidence type="ECO:0000313" key="12">
    <source>
        <dbReference type="Proteomes" id="UP001147830"/>
    </source>
</evidence>
<dbReference type="Gene3D" id="1.10.760.10">
    <property type="entry name" value="Cytochrome c-like domain"/>
    <property type="match status" value="2"/>
</dbReference>
<feature type="domain" description="Cytochrome c" evidence="10">
    <location>
        <begin position="239"/>
        <end position="389"/>
    </location>
</feature>
<dbReference type="EMBL" id="JAOANI010000028">
    <property type="protein sequence ID" value="MCT7360440.1"/>
    <property type="molecule type" value="Genomic_DNA"/>
</dbReference>
<sequence>MNKALFFPLHVSLAVVVLAITGCGGSSSSGSENPAFVSKEALGESLFHDTRLSANRTQSCATCHNPEHGFVDNRSGADGKVSPVSRGDNGTSFGDRNAPTAAYARFSPAFSQGSHTRAAETVPGSLKEYSGYIGGQFHDGRASGLAQQAAGPPLNPIEMGMENKAAVVNRLLENNDYTEAFSQLYGLDLTADADAAYAAMTDAIAAFERSNTFAPFDSKYDRSLLPLGDANRYVYDALDKATLGKSLFFSQFTNCGACHQLKAKGQRGETFSNYEYHNIGVPVNAAARALSGVTGSDDGLLANPDITDVAQQGKFKVPTLRNVAVTGPYMHNGVFADLTTVVQFYDHFKTGSDFAENPETGLPWAEPEISANMSNDDLQQARTLSETEVTALVCFLRTLTDARYEHLLPDDGLCD</sequence>
<evidence type="ECO:0000259" key="10">
    <source>
        <dbReference type="PROSITE" id="PS51007"/>
    </source>
</evidence>
<comment type="caution">
    <text evidence="11">The sequence shown here is derived from an EMBL/GenBank/DDBJ whole genome shotgun (WGS) entry which is preliminary data.</text>
</comment>
<dbReference type="InterPro" id="IPR009056">
    <property type="entry name" value="Cyt_c-like_dom"/>
</dbReference>
<accession>A0A9X3ASI0</accession>
<feature type="domain" description="Cytochrome c" evidence="10">
    <location>
        <begin position="38"/>
        <end position="137"/>
    </location>
</feature>
<feature type="signal peptide" evidence="9">
    <location>
        <begin position="1"/>
        <end position="19"/>
    </location>
</feature>
<dbReference type="InterPro" id="IPR036909">
    <property type="entry name" value="Cyt_c-like_dom_sf"/>
</dbReference>
<keyword evidence="12" id="KW-1185">Reference proteome</keyword>
<dbReference type="Proteomes" id="UP001147830">
    <property type="component" value="Unassembled WGS sequence"/>
</dbReference>
<dbReference type="GO" id="GO:0009055">
    <property type="term" value="F:electron transfer activity"/>
    <property type="evidence" value="ECO:0007669"/>
    <property type="project" value="InterPro"/>
</dbReference>
<dbReference type="PROSITE" id="PS51007">
    <property type="entry name" value="CYTC"/>
    <property type="match status" value="2"/>
</dbReference>
<dbReference type="SUPFAM" id="SSF46626">
    <property type="entry name" value="Cytochrome c"/>
    <property type="match status" value="2"/>
</dbReference>
<keyword evidence="2 7" id="KW-0349">Heme</keyword>
<gene>
    <name evidence="11" type="ORF">NYR02_15560</name>
</gene>
<dbReference type="PANTHER" id="PTHR30600:SF10">
    <property type="entry name" value="BLL6722 PROTEIN"/>
    <property type="match status" value="1"/>
</dbReference>
<dbReference type="RefSeq" id="WP_260977274.1">
    <property type="nucleotide sequence ID" value="NZ_JAOANI010000028.1"/>
</dbReference>
<evidence type="ECO:0000256" key="8">
    <source>
        <dbReference type="SAM" id="MobiDB-lite"/>
    </source>
</evidence>
<protein>
    <submittedName>
        <fullName evidence="11">C-type cytochrome</fullName>
    </submittedName>
</protein>
<dbReference type="InterPro" id="IPR051395">
    <property type="entry name" value="Cytochrome_c_Peroxidase/MauG"/>
</dbReference>
<dbReference type="GO" id="GO:0046872">
    <property type="term" value="F:metal ion binding"/>
    <property type="evidence" value="ECO:0007669"/>
    <property type="project" value="UniProtKB-KW"/>
</dbReference>
<dbReference type="Pfam" id="PF03150">
    <property type="entry name" value="CCP_MauG"/>
    <property type="match status" value="1"/>
</dbReference>
<dbReference type="GO" id="GO:0004130">
    <property type="term" value="F:cytochrome-c peroxidase activity"/>
    <property type="evidence" value="ECO:0007669"/>
    <property type="project" value="TreeGrafter"/>
</dbReference>
<evidence type="ECO:0000256" key="7">
    <source>
        <dbReference type="PROSITE-ProRule" id="PRU00433"/>
    </source>
</evidence>
<reference evidence="11" key="1">
    <citation type="journal article" date="2022" name="Front. Microbiol.">
        <title>Genome-based taxonomic rearrangement of Oceanobacter-related bacteria including the description of Thalassolituus hydrocarbonoclasticus sp. nov. and Thalassolituus pacificus sp. nov. and emended description of the genus Thalassolituus.</title>
        <authorList>
            <person name="Dong C."/>
            <person name="Wei L."/>
            <person name="Wang J."/>
            <person name="Lai Q."/>
            <person name="Huang Z."/>
            <person name="Shao Z."/>
        </authorList>
    </citation>
    <scope>NUCLEOTIDE SEQUENCE</scope>
    <source>
        <strain evidence="11">59MF3M-4</strain>
    </source>
</reference>